<evidence type="ECO:0000313" key="2">
    <source>
        <dbReference type="EMBL" id="KAL0336385.1"/>
    </source>
</evidence>
<name>A0AAW2N0E3_SESRA</name>
<feature type="region of interest" description="Disordered" evidence="1">
    <location>
        <begin position="59"/>
        <end position="86"/>
    </location>
</feature>
<reference evidence="2" key="1">
    <citation type="submission" date="2020-06" db="EMBL/GenBank/DDBJ databases">
        <authorList>
            <person name="Li T."/>
            <person name="Hu X."/>
            <person name="Zhang T."/>
            <person name="Song X."/>
            <person name="Zhang H."/>
            <person name="Dai N."/>
            <person name="Sheng W."/>
            <person name="Hou X."/>
            <person name="Wei L."/>
        </authorList>
    </citation>
    <scope>NUCLEOTIDE SEQUENCE</scope>
    <source>
        <strain evidence="2">G02</strain>
        <tissue evidence="2">Leaf</tissue>
    </source>
</reference>
<gene>
    <name evidence="2" type="ORF">Sradi_4850400</name>
</gene>
<protein>
    <submittedName>
        <fullName evidence="2">Uncharacterized protein</fullName>
    </submittedName>
</protein>
<sequence length="112" mass="11623">MPLGRGGRSGTSGAGASHGRAGTCELVAPAASDPTAPESAGIGGDWDTAFDDEVAGAGSANLARGGLGEGPRPPRWPQRPRPRGGGAQIDIIYTFKKYNIKNIYFFNFLIFS</sequence>
<dbReference type="AlphaFoldDB" id="A0AAW2N0E3"/>
<comment type="caution">
    <text evidence="2">The sequence shown here is derived from an EMBL/GenBank/DDBJ whole genome shotgun (WGS) entry which is preliminary data.</text>
</comment>
<feature type="compositionally biased region" description="Gly residues" evidence="1">
    <location>
        <begin position="1"/>
        <end position="13"/>
    </location>
</feature>
<accession>A0AAW2N0E3</accession>
<feature type="compositionally biased region" description="Low complexity" evidence="1">
    <location>
        <begin position="14"/>
        <end position="23"/>
    </location>
</feature>
<reference evidence="2" key="2">
    <citation type="journal article" date="2024" name="Plant">
        <title>Genomic evolution and insights into agronomic trait innovations of Sesamum species.</title>
        <authorList>
            <person name="Miao H."/>
            <person name="Wang L."/>
            <person name="Qu L."/>
            <person name="Liu H."/>
            <person name="Sun Y."/>
            <person name="Le M."/>
            <person name="Wang Q."/>
            <person name="Wei S."/>
            <person name="Zheng Y."/>
            <person name="Lin W."/>
            <person name="Duan Y."/>
            <person name="Cao H."/>
            <person name="Xiong S."/>
            <person name="Wang X."/>
            <person name="Wei L."/>
            <person name="Li C."/>
            <person name="Ma Q."/>
            <person name="Ju M."/>
            <person name="Zhao R."/>
            <person name="Li G."/>
            <person name="Mu C."/>
            <person name="Tian Q."/>
            <person name="Mei H."/>
            <person name="Zhang T."/>
            <person name="Gao T."/>
            <person name="Zhang H."/>
        </authorList>
    </citation>
    <scope>NUCLEOTIDE SEQUENCE</scope>
    <source>
        <strain evidence="2">G02</strain>
    </source>
</reference>
<feature type="region of interest" description="Disordered" evidence="1">
    <location>
        <begin position="1"/>
        <end position="44"/>
    </location>
</feature>
<evidence type="ECO:0000256" key="1">
    <source>
        <dbReference type="SAM" id="MobiDB-lite"/>
    </source>
</evidence>
<organism evidence="2">
    <name type="scientific">Sesamum radiatum</name>
    <name type="common">Black benniseed</name>
    <dbReference type="NCBI Taxonomy" id="300843"/>
    <lineage>
        <taxon>Eukaryota</taxon>
        <taxon>Viridiplantae</taxon>
        <taxon>Streptophyta</taxon>
        <taxon>Embryophyta</taxon>
        <taxon>Tracheophyta</taxon>
        <taxon>Spermatophyta</taxon>
        <taxon>Magnoliopsida</taxon>
        <taxon>eudicotyledons</taxon>
        <taxon>Gunneridae</taxon>
        <taxon>Pentapetalae</taxon>
        <taxon>asterids</taxon>
        <taxon>lamiids</taxon>
        <taxon>Lamiales</taxon>
        <taxon>Pedaliaceae</taxon>
        <taxon>Sesamum</taxon>
    </lineage>
</organism>
<dbReference type="EMBL" id="JACGWJ010000021">
    <property type="protein sequence ID" value="KAL0336385.1"/>
    <property type="molecule type" value="Genomic_DNA"/>
</dbReference>
<proteinExistence type="predicted"/>